<dbReference type="InterPro" id="IPR006145">
    <property type="entry name" value="PsdUridine_synth_RsuA/RluA"/>
</dbReference>
<gene>
    <name evidence="6" type="ORF">ACFO3D_14145</name>
</gene>
<keyword evidence="3" id="KW-0694">RNA-binding</keyword>
<evidence type="ECO:0000256" key="2">
    <source>
        <dbReference type="ARBA" id="ARBA00010876"/>
    </source>
</evidence>
<dbReference type="InterPro" id="IPR006224">
    <property type="entry name" value="PsdUridine_synth_RluA-like_CS"/>
</dbReference>
<name>A0ABV9DL43_9BACI</name>
<dbReference type="PANTHER" id="PTHR21600">
    <property type="entry name" value="MITOCHONDRIAL RNA PSEUDOURIDINE SYNTHASE"/>
    <property type="match status" value="1"/>
</dbReference>
<dbReference type="NCBIfam" id="TIGR00005">
    <property type="entry name" value="rluA_subfam"/>
    <property type="match status" value="1"/>
</dbReference>
<dbReference type="Proteomes" id="UP001595989">
    <property type="component" value="Unassembled WGS sequence"/>
</dbReference>
<dbReference type="InterPro" id="IPR020103">
    <property type="entry name" value="PsdUridine_synth_cat_dom_sf"/>
</dbReference>
<reference evidence="7" key="1">
    <citation type="journal article" date="2019" name="Int. J. Syst. Evol. Microbiol.">
        <title>The Global Catalogue of Microorganisms (GCM) 10K type strain sequencing project: providing services to taxonomists for standard genome sequencing and annotation.</title>
        <authorList>
            <consortium name="The Broad Institute Genomics Platform"/>
            <consortium name="The Broad Institute Genome Sequencing Center for Infectious Disease"/>
            <person name="Wu L."/>
            <person name="Ma J."/>
        </authorList>
    </citation>
    <scope>NUCLEOTIDE SEQUENCE [LARGE SCALE GENOMIC DNA]</scope>
    <source>
        <strain evidence="7">CGMCC 4.7426</strain>
    </source>
</reference>
<evidence type="ECO:0000256" key="1">
    <source>
        <dbReference type="ARBA" id="ARBA00000073"/>
    </source>
</evidence>
<comment type="caution">
    <text evidence="6">The sequence shown here is derived from an EMBL/GenBank/DDBJ whole genome shotgun (WGS) entry which is preliminary data.</text>
</comment>
<sequence length="292" mass="33292">MKWTIDAANDGKMIRYYLQHVHGFSRKIIKSIIHNDGEILVNGVPKTVRYQLQAGDELSVNFPKEQRGHYLRPEELPLVVVYEDDDVLVIEKPPGVATVPSGIHRTGTIANAVLGHYERQGISYTFHVVTRLDRDTSGLLLIAKHRYSHSLLVRSQKARTISRSYQAIVEGHLENKQGTIDFPIGRKDGSIIERIVREDGKHARTHYEILKESAYHSLVNIRLETGRTHQIRVHFAHIGHPLAGDDLYGGSTEFISRQALHCHWLKFEHPLSKETLEFRLPPADDMEALLKN</sequence>
<dbReference type="EC" id="5.4.99.-" evidence="4"/>
<keyword evidence="4 6" id="KW-0413">Isomerase</keyword>
<dbReference type="PROSITE" id="PS50889">
    <property type="entry name" value="S4"/>
    <property type="match status" value="1"/>
</dbReference>
<evidence type="ECO:0000313" key="7">
    <source>
        <dbReference type="Proteomes" id="UP001595989"/>
    </source>
</evidence>
<comment type="catalytic activity">
    <reaction evidence="1 4">
        <text>a uridine in RNA = a pseudouridine in RNA</text>
        <dbReference type="Rhea" id="RHEA:48348"/>
        <dbReference type="Rhea" id="RHEA-COMP:12068"/>
        <dbReference type="Rhea" id="RHEA-COMP:12069"/>
        <dbReference type="ChEBI" id="CHEBI:65314"/>
        <dbReference type="ChEBI" id="CHEBI:65315"/>
    </reaction>
</comment>
<dbReference type="SUPFAM" id="SSF55120">
    <property type="entry name" value="Pseudouridine synthase"/>
    <property type="match status" value="1"/>
</dbReference>
<evidence type="ECO:0000256" key="4">
    <source>
        <dbReference type="RuleBase" id="RU362028"/>
    </source>
</evidence>
<protein>
    <recommendedName>
        <fullName evidence="4">Pseudouridine synthase</fullName>
        <ecNumber evidence="4">5.4.99.-</ecNumber>
    </recommendedName>
</protein>
<dbReference type="RefSeq" id="WP_390297261.1">
    <property type="nucleotide sequence ID" value="NZ_JBHSFU010000007.1"/>
</dbReference>
<dbReference type="PROSITE" id="PS01129">
    <property type="entry name" value="PSI_RLU"/>
    <property type="match status" value="1"/>
</dbReference>
<dbReference type="InterPro" id="IPR050188">
    <property type="entry name" value="RluA_PseudoU_synthase"/>
</dbReference>
<comment type="similarity">
    <text evidence="2 4">Belongs to the pseudouridine synthase RluA family.</text>
</comment>
<keyword evidence="7" id="KW-1185">Reference proteome</keyword>
<proteinExistence type="inferred from homology"/>
<feature type="domain" description="Pseudouridine synthase RsuA/RluA-like" evidence="5">
    <location>
        <begin position="86"/>
        <end position="237"/>
    </location>
</feature>
<dbReference type="PANTHER" id="PTHR21600:SF35">
    <property type="entry name" value="PSEUDOURIDINE SYNTHASE"/>
    <property type="match status" value="1"/>
</dbReference>
<comment type="function">
    <text evidence="4">Responsible for synthesis of pseudouridine from uracil.</text>
</comment>
<evidence type="ECO:0000259" key="5">
    <source>
        <dbReference type="Pfam" id="PF00849"/>
    </source>
</evidence>
<dbReference type="CDD" id="cd02869">
    <property type="entry name" value="PseudoU_synth_RluA_like"/>
    <property type="match status" value="1"/>
</dbReference>
<evidence type="ECO:0000256" key="3">
    <source>
        <dbReference type="PROSITE-ProRule" id="PRU00182"/>
    </source>
</evidence>
<evidence type="ECO:0000313" key="6">
    <source>
        <dbReference type="EMBL" id="MFC4559337.1"/>
    </source>
</evidence>
<dbReference type="EMBL" id="JBHSFU010000007">
    <property type="protein sequence ID" value="MFC4559337.1"/>
    <property type="molecule type" value="Genomic_DNA"/>
</dbReference>
<dbReference type="GO" id="GO:0016853">
    <property type="term" value="F:isomerase activity"/>
    <property type="evidence" value="ECO:0007669"/>
    <property type="project" value="UniProtKB-KW"/>
</dbReference>
<accession>A0ABV9DL43</accession>
<organism evidence="6 7">
    <name type="scientific">Virgibacillus kekensis</name>
    <dbReference type="NCBI Taxonomy" id="202261"/>
    <lineage>
        <taxon>Bacteria</taxon>
        <taxon>Bacillati</taxon>
        <taxon>Bacillota</taxon>
        <taxon>Bacilli</taxon>
        <taxon>Bacillales</taxon>
        <taxon>Bacillaceae</taxon>
        <taxon>Virgibacillus</taxon>
    </lineage>
</organism>
<dbReference type="Pfam" id="PF00849">
    <property type="entry name" value="PseudoU_synth_2"/>
    <property type="match status" value="1"/>
</dbReference>
<dbReference type="InterPro" id="IPR006225">
    <property type="entry name" value="PsdUridine_synth_RluC/D"/>
</dbReference>
<dbReference type="Gene3D" id="3.30.2350.10">
    <property type="entry name" value="Pseudouridine synthase"/>
    <property type="match status" value="1"/>
</dbReference>